<sequence>MSNTPPNKTHDGLDEQSLSLSLNFTNSDAESGFVNISATCSKGYRRDAQWRDCHRRQSEESDTAVEARKGGFVSTGPQ</sequence>
<feature type="region of interest" description="Disordered" evidence="1">
    <location>
        <begin position="44"/>
        <end position="78"/>
    </location>
</feature>
<dbReference type="EMBL" id="JASCZI010031383">
    <property type="protein sequence ID" value="MED6126658.1"/>
    <property type="molecule type" value="Genomic_DNA"/>
</dbReference>
<evidence type="ECO:0000256" key="1">
    <source>
        <dbReference type="SAM" id="MobiDB-lite"/>
    </source>
</evidence>
<keyword evidence="3" id="KW-1185">Reference proteome</keyword>
<reference evidence="2 3" key="1">
    <citation type="journal article" date="2023" name="Plants (Basel)">
        <title>Bridging the Gap: Combining Genomics and Transcriptomics Approaches to Understand Stylosanthes scabra, an Orphan Legume from the Brazilian Caatinga.</title>
        <authorList>
            <person name="Ferreira-Neto J.R.C."/>
            <person name="da Silva M.D."/>
            <person name="Binneck E."/>
            <person name="de Melo N.F."/>
            <person name="da Silva R.H."/>
            <person name="de Melo A.L.T.M."/>
            <person name="Pandolfi V."/>
            <person name="Bustamante F.O."/>
            <person name="Brasileiro-Vidal A.C."/>
            <person name="Benko-Iseppon A.M."/>
        </authorList>
    </citation>
    <scope>NUCLEOTIDE SEQUENCE [LARGE SCALE GENOMIC DNA]</scope>
    <source>
        <tissue evidence="2">Leaves</tissue>
    </source>
</reference>
<accession>A0ABU6RRA6</accession>
<name>A0ABU6RRA6_9FABA</name>
<dbReference type="Proteomes" id="UP001341840">
    <property type="component" value="Unassembled WGS sequence"/>
</dbReference>
<evidence type="ECO:0000313" key="3">
    <source>
        <dbReference type="Proteomes" id="UP001341840"/>
    </source>
</evidence>
<comment type="caution">
    <text evidence="2">The sequence shown here is derived from an EMBL/GenBank/DDBJ whole genome shotgun (WGS) entry which is preliminary data.</text>
</comment>
<proteinExistence type="predicted"/>
<feature type="compositionally biased region" description="Basic and acidic residues" evidence="1">
    <location>
        <begin position="44"/>
        <end position="69"/>
    </location>
</feature>
<protein>
    <submittedName>
        <fullName evidence="2">Uncharacterized protein</fullName>
    </submittedName>
</protein>
<gene>
    <name evidence="2" type="ORF">PIB30_080536</name>
</gene>
<evidence type="ECO:0000313" key="2">
    <source>
        <dbReference type="EMBL" id="MED6126658.1"/>
    </source>
</evidence>
<organism evidence="2 3">
    <name type="scientific">Stylosanthes scabra</name>
    <dbReference type="NCBI Taxonomy" id="79078"/>
    <lineage>
        <taxon>Eukaryota</taxon>
        <taxon>Viridiplantae</taxon>
        <taxon>Streptophyta</taxon>
        <taxon>Embryophyta</taxon>
        <taxon>Tracheophyta</taxon>
        <taxon>Spermatophyta</taxon>
        <taxon>Magnoliopsida</taxon>
        <taxon>eudicotyledons</taxon>
        <taxon>Gunneridae</taxon>
        <taxon>Pentapetalae</taxon>
        <taxon>rosids</taxon>
        <taxon>fabids</taxon>
        <taxon>Fabales</taxon>
        <taxon>Fabaceae</taxon>
        <taxon>Papilionoideae</taxon>
        <taxon>50 kb inversion clade</taxon>
        <taxon>dalbergioids sensu lato</taxon>
        <taxon>Dalbergieae</taxon>
        <taxon>Pterocarpus clade</taxon>
        <taxon>Stylosanthes</taxon>
    </lineage>
</organism>